<dbReference type="PRINTS" id="PR00019">
    <property type="entry name" value="LEURICHRPT"/>
</dbReference>
<dbReference type="InterPro" id="IPR046956">
    <property type="entry name" value="RLP23-like"/>
</dbReference>
<evidence type="ECO:0000256" key="6">
    <source>
        <dbReference type="ARBA" id="ARBA00022692"/>
    </source>
</evidence>
<dbReference type="AlphaFoldDB" id="A0A9R1UCF6"/>
<evidence type="ECO:0000256" key="4">
    <source>
        <dbReference type="ARBA" id="ARBA00022553"/>
    </source>
</evidence>
<dbReference type="Pfam" id="PF00560">
    <property type="entry name" value="LRR_1"/>
    <property type="match status" value="4"/>
</dbReference>
<dbReference type="InterPro" id="IPR013210">
    <property type="entry name" value="LRR_N_plant-typ"/>
</dbReference>
<evidence type="ECO:0000313" key="15">
    <source>
        <dbReference type="EMBL" id="KAJ0184593.1"/>
    </source>
</evidence>
<dbReference type="Gene3D" id="3.80.10.10">
    <property type="entry name" value="Ribonuclease Inhibitor"/>
    <property type="match status" value="4"/>
</dbReference>
<keyword evidence="5" id="KW-0433">Leucine-rich repeat</keyword>
<dbReference type="InterPro" id="IPR055414">
    <property type="entry name" value="LRR_R13L4/SHOC2-like"/>
</dbReference>
<comment type="subcellular location">
    <subcellularLocation>
        <location evidence="1">Cell membrane</location>
    </subcellularLocation>
    <subcellularLocation>
        <location evidence="2">Membrane</location>
        <topology evidence="2">Single-pass type I membrane protein</topology>
    </subcellularLocation>
</comment>
<dbReference type="GO" id="GO:0005886">
    <property type="term" value="C:plasma membrane"/>
    <property type="evidence" value="ECO:0007669"/>
    <property type="project" value="UniProtKB-SubCell"/>
</dbReference>
<keyword evidence="7 12" id="KW-0732">Signal</keyword>
<evidence type="ECO:0000256" key="11">
    <source>
        <dbReference type="ARBA" id="ARBA00023180"/>
    </source>
</evidence>
<keyword evidence="8" id="KW-0677">Repeat</keyword>
<evidence type="ECO:0000256" key="2">
    <source>
        <dbReference type="ARBA" id="ARBA00004479"/>
    </source>
</evidence>
<dbReference type="Proteomes" id="UP000235145">
    <property type="component" value="Unassembled WGS sequence"/>
</dbReference>
<dbReference type="PANTHER" id="PTHR48061:SF2">
    <property type="entry name" value="RECEPTOR LIKE PROTEIN 30-LIKE"/>
    <property type="match status" value="1"/>
</dbReference>
<organism evidence="15 16">
    <name type="scientific">Lactuca sativa</name>
    <name type="common">Garden lettuce</name>
    <dbReference type="NCBI Taxonomy" id="4236"/>
    <lineage>
        <taxon>Eukaryota</taxon>
        <taxon>Viridiplantae</taxon>
        <taxon>Streptophyta</taxon>
        <taxon>Embryophyta</taxon>
        <taxon>Tracheophyta</taxon>
        <taxon>Spermatophyta</taxon>
        <taxon>Magnoliopsida</taxon>
        <taxon>eudicotyledons</taxon>
        <taxon>Gunneridae</taxon>
        <taxon>Pentapetalae</taxon>
        <taxon>asterids</taxon>
        <taxon>campanulids</taxon>
        <taxon>Asterales</taxon>
        <taxon>Asteraceae</taxon>
        <taxon>Cichorioideae</taxon>
        <taxon>Cichorieae</taxon>
        <taxon>Lactucinae</taxon>
        <taxon>Lactuca</taxon>
    </lineage>
</organism>
<dbReference type="Gramene" id="rna-gnl|WGS:NBSK|LSAT_9X35080_mrna">
    <property type="protein sequence ID" value="cds-PLY73048.1"/>
    <property type="gene ID" value="gene-LSAT_9X35080"/>
</dbReference>
<evidence type="ECO:0000259" key="13">
    <source>
        <dbReference type="Pfam" id="PF08263"/>
    </source>
</evidence>
<sequence>MRIQISSWLLLVCFCSSFFGLHPILVSGRCLDNQKVLLLALKNEVQFDSSLSTKLVGWNQSVDCCDWGGVACDKTGHVIGLDLSNESISGGFNGSSSVFSLGFLKSFNLAYNSFNSAQLPLGFGKLTQVSYLNLSNANFVGQIPGDFSSMKRLVTLDLSSSPYYTLVLENPDLKMLIQNLKEVRELHLDNMKISTHGYHWSGVISSSLPNLQVLSLKSCGLSGPLDSSLSMLKNLSVILLDENTFSSDIPESFGSLQNLRVLSLRACNLSGSLPKKIFQIPTLKTIDLSSNVILKGPLPEFPENGALENLLLSYTEVGGKLPDSIGNLPLLSRIELRGCKFTGPIPDSMKDLTHIVYLDLSSNHLTGSIPSFRLSKNLAYLNFYLNNLTGGIPSFQGLNSLQFLDLSYNSLNGDFPESLLALPSLEYVYLSNNRLSGQFRKDIDVSSYKLRILDLSSNKFVGPIPGFIFKLPVLSTLTLSENNFNGVVDLEMFGKFKELYALDLSYNDLTIKVNIGSKSSFSSELNTLKLASCKMQELPNLKNQSRLMMIDLSDNELRGEIPNWIWEVGNGYLRFLNLSSNKFSSLQKPYTFPFLLDVLDLHSNVLEGDIPIPPRRVYHLDYSNNNFGSSIPVNFGNVLTSTLFFSMSNSKLVGVIPQSIRNATSLRVLDLSHNTLTGPIPSIGNSKDLQSLDLSVNKLNGSIPVELANLSLLSFLNLSYNHLSGKIPQGSRFQTFTELSFKGNKELCGPPLKKSCDKKRI</sequence>
<dbReference type="PROSITE" id="PS51450">
    <property type="entry name" value="LRR"/>
    <property type="match status" value="1"/>
</dbReference>
<protein>
    <recommendedName>
        <fullName evidence="17">Leucine-rich repeat-containing N-terminal plant-type domain-containing protein</fullName>
    </recommendedName>
</protein>
<evidence type="ECO:0000256" key="5">
    <source>
        <dbReference type="ARBA" id="ARBA00022614"/>
    </source>
</evidence>
<evidence type="ECO:0000256" key="8">
    <source>
        <dbReference type="ARBA" id="ARBA00022737"/>
    </source>
</evidence>
<feature type="domain" description="Disease resistance R13L4/SHOC-2-like LRR" evidence="14">
    <location>
        <begin position="310"/>
        <end position="522"/>
    </location>
</feature>
<dbReference type="PANTHER" id="PTHR48061">
    <property type="entry name" value="LEUCINE-RICH REPEAT RECEPTOR PROTEIN KINASE EMS1-LIKE-RELATED"/>
    <property type="match status" value="1"/>
</dbReference>
<evidence type="ECO:0008006" key="17">
    <source>
        <dbReference type="Google" id="ProtNLM"/>
    </source>
</evidence>
<feature type="domain" description="Leucine-rich repeat-containing N-terminal plant-type" evidence="13">
    <location>
        <begin position="32"/>
        <end position="73"/>
    </location>
</feature>
<comment type="caution">
    <text evidence="15">The sequence shown here is derived from an EMBL/GenBank/DDBJ whole genome shotgun (WGS) entry which is preliminary data.</text>
</comment>
<reference evidence="15 16" key="1">
    <citation type="journal article" date="2017" name="Nat. Commun.">
        <title>Genome assembly with in vitro proximity ligation data and whole-genome triplication in lettuce.</title>
        <authorList>
            <person name="Reyes-Chin-Wo S."/>
            <person name="Wang Z."/>
            <person name="Yang X."/>
            <person name="Kozik A."/>
            <person name="Arikit S."/>
            <person name="Song C."/>
            <person name="Xia L."/>
            <person name="Froenicke L."/>
            <person name="Lavelle D.O."/>
            <person name="Truco M.J."/>
            <person name="Xia R."/>
            <person name="Zhu S."/>
            <person name="Xu C."/>
            <person name="Xu H."/>
            <person name="Xu X."/>
            <person name="Cox K."/>
            <person name="Korf I."/>
            <person name="Meyers B.C."/>
            <person name="Michelmore R.W."/>
        </authorList>
    </citation>
    <scope>NUCLEOTIDE SEQUENCE [LARGE SCALE GENOMIC DNA]</scope>
    <source>
        <strain evidence="16">cv. Salinas</strain>
        <tissue evidence="15">Seedlings</tissue>
    </source>
</reference>
<dbReference type="InterPro" id="IPR001611">
    <property type="entry name" value="Leu-rich_rpt"/>
</dbReference>
<evidence type="ECO:0000256" key="9">
    <source>
        <dbReference type="ARBA" id="ARBA00022989"/>
    </source>
</evidence>
<feature type="chain" id="PRO_5040248818" description="Leucine-rich repeat-containing N-terminal plant-type domain-containing protein" evidence="12">
    <location>
        <begin position="21"/>
        <end position="761"/>
    </location>
</feature>
<evidence type="ECO:0000256" key="7">
    <source>
        <dbReference type="ARBA" id="ARBA00022729"/>
    </source>
</evidence>
<evidence type="ECO:0000256" key="3">
    <source>
        <dbReference type="ARBA" id="ARBA00022475"/>
    </source>
</evidence>
<name>A0A9R1UCF6_LACSA</name>
<keyword evidence="16" id="KW-1185">Reference proteome</keyword>
<keyword evidence="4" id="KW-0597">Phosphoprotein</keyword>
<evidence type="ECO:0000256" key="10">
    <source>
        <dbReference type="ARBA" id="ARBA00023136"/>
    </source>
</evidence>
<dbReference type="SUPFAM" id="SSF52047">
    <property type="entry name" value="RNI-like"/>
    <property type="match status" value="1"/>
</dbReference>
<keyword evidence="6" id="KW-0812">Transmembrane</keyword>
<keyword evidence="3" id="KW-1003">Cell membrane</keyword>
<keyword evidence="10" id="KW-0472">Membrane</keyword>
<evidence type="ECO:0000256" key="1">
    <source>
        <dbReference type="ARBA" id="ARBA00004236"/>
    </source>
</evidence>
<proteinExistence type="predicted"/>
<dbReference type="SUPFAM" id="SSF52058">
    <property type="entry name" value="L domain-like"/>
    <property type="match status" value="1"/>
</dbReference>
<dbReference type="FunFam" id="3.80.10.10:FF:000095">
    <property type="entry name" value="LRR receptor-like serine/threonine-protein kinase GSO1"/>
    <property type="match status" value="1"/>
</dbReference>
<evidence type="ECO:0000313" key="16">
    <source>
        <dbReference type="Proteomes" id="UP000235145"/>
    </source>
</evidence>
<gene>
    <name evidence="15" type="ORF">LSAT_V11C900468660</name>
</gene>
<dbReference type="InterPro" id="IPR032675">
    <property type="entry name" value="LRR_dom_sf"/>
</dbReference>
<dbReference type="Pfam" id="PF23598">
    <property type="entry name" value="LRR_14"/>
    <property type="match status" value="1"/>
</dbReference>
<evidence type="ECO:0000256" key="12">
    <source>
        <dbReference type="SAM" id="SignalP"/>
    </source>
</evidence>
<feature type="signal peptide" evidence="12">
    <location>
        <begin position="1"/>
        <end position="20"/>
    </location>
</feature>
<dbReference type="FunFam" id="3.80.10.10:FF:000383">
    <property type="entry name" value="Leucine-rich repeat receptor protein kinase EMS1"/>
    <property type="match status" value="1"/>
</dbReference>
<keyword evidence="9" id="KW-1133">Transmembrane helix</keyword>
<evidence type="ECO:0000259" key="14">
    <source>
        <dbReference type="Pfam" id="PF23598"/>
    </source>
</evidence>
<dbReference type="Pfam" id="PF08263">
    <property type="entry name" value="LRRNT_2"/>
    <property type="match status" value="1"/>
</dbReference>
<dbReference type="EMBL" id="NBSK02000009">
    <property type="protein sequence ID" value="KAJ0184593.1"/>
    <property type="molecule type" value="Genomic_DNA"/>
</dbReference>
<accession>A0A9R1UCF6</accession>
<dbReference type="FunFam" id="3.80.10.10:FF:000041">
    <property type="entry name" value="LRR receptor-like serine/threonine-protein kinase ERECTA"/>
    <property type="match status" value="1"/>
</dbReference>
<keyword evidence="11" id="KW-0325">Glycoprotein</keyword>